<dbReference type="Proteomes" id="UP001189429">
    <property type="component" value="Unassembled WGS sequence"/>
</dbReference>
<gene>
    <name evidence="4" type="ORF">PCOR1329_LOCUS79509</name>
</gene>
<comment type="caution">
    <text evidence="4">The sequence shown here is derived from an EMBL/GenBank/DDBJ whole genome shotgun (WGS) entry which is preliminary data.</text>
</comment>
<proteinExistence type="predicted"/>
<evidence type="ECO:0000313" key="5">
    <source>
        <dbReference type="Proteomes" id="UP001189429"/>
    </source>
</evidence>
<evidence type="ECO:0000313" key="4">
    <source>
        <dbReference type="EMBL" id="CAK0903122.1"/>
    </source>
</evidence>
<sequence length="754" mass="80369">MGLCRLLWLGALWGCAAEAVVLAAACSSMDPFSRPSRMAITDDAEYVKKLRRSLESRRRFDGGHASEPLAVLRLFYHWAGNYACAGADAGSDEGRTRGWGHSCARLAREAAIVPFRMQQLIARVADLSKRLLRIPMPGGAPVASKAARDVEALARLVQPGAHGGGAPPPPPSALFGARAPLLKLLLAAALGERVLVGRRFMDQLRGPPKLKGPPRSEPPAARQAGGGGEGEDERAEVSAEGGAAGEEASEDGETQADEGEHEEGEDLEGDDESDIGWGGVEDDSQERSDALPWHESRNAMLDAVNALPVRGARVWQSALVVRLANKGKGSVPMGALPFKEVVGVVERLCGERPKLLARPSPARDAQYAAVAFRMEERPEPMRDSCVPDASPAVLAGATVDASLCFAFSGGRGVFNVGGTVASRPTSPYLLSFFLPQRFSGEEEEKQKQTRASLDVFGPVGFPCHVLTGDDFALAASGLQITESGTSVRAEGATVLPAAQLAYCLATLQPDRTPLAVRIGRGPQGDGAQGEEAHVVALRVNGWEVSLTGGRGQGLPVRPLLAALAEVRAGVRAALCAEGDGWAPDREEFGGGDDPKEDGVVSERRQLKRKRQTYVPAIDPRQAVEALIEVVEAGAPRSEATRPGAKQLGGGRARPPRLPWRDVVLEGEPEGRLDSLRPLRVSEVEKQEVATSNGAAKKQMPFTCPVCSEGFKTWKLCRDHLKRSGHLTLSGPSRSGWRELVESRCRTDGRYAYAV</sequence>
<evidence type="ECO:0000256" key="2">
    <source>
        <dbReference type="SAM" id="SignalP"/>
    </source>
</evidence>
<feature type="signal peptide" evidence="2">
    <location>
        <begin position="1"/>
        <end position="23"/>
    </location>
</feature>
<accession>A0ABN9XWQ2</accession>
<feature type="region of interest" description="Disordered" evidence="1">
    <location>
        <begin position="635"/>
        <end position="654"/>
    </location>
</feature>
<dbReference type="EMBL" id="CAUYUJ010021170">
    <property type="protein sequence ID" value="CAK0903122.1"/>
    <property type="molecule type" value="Genomic_DNA"/>
</dbReference>
<organism evidence="4 5">
    <name type="scientific">Prorocentrum cordatum</name>
    <dbReference type="NCBI Taxonomy" id="2364126"/>
    <lineage>
        <taxon>Eukaryota</taxon>
        <taxon>Sar</taxon>
        <taxon>Alveolata</taxon>
        <taxon>Dinophyceae</taxon>
        <taxon>Prorocentrales</taxon>
        <taxon>Prorocentraceae</taxon>
        <taxon>Prorocentrum</taxon>
    </lineage>
</organism>
<feature type="region of interest" description="Disordered" evidence="1">
    <location>
        <begin position="203"/>
        <end position="288"/>
    </location>
</feature>
<feature type="chain" id="PRO_5046849229" description="C2H2-type domain-containing protein" evidence="2">
    <location>
        <begin position="24"/>
        <end position="754"/>
    </location>
</feature>
<dbReference type="InterPro" id="IPR013087">
    <property type="entry name" value="Znf_C2H2_type"/>
</dbReference>
<dbReference type="PROSITE" id="PS00028">
    <property type="entry name" value="ZINC_FINGER_C2H2_1"/>
    <property type="match status" value="1"/>
</dbReference>
<reference evidence="4" key="1">
    <citation type="submission" date="2023-10" db="EMBL/GenBank/DDBJ databases">
        <authorList>
            <person name="Chen Y."/>
            <person name="Shah S."/>
            <person name="Dougan E. K."/>
            <person name="Thang M."/>
            <person name="Chan C."/>
        </authorList>
    </citation>
    <scope>NUCLEOTIDE SEQUENCE [LARGE SCALE GENOMIC DNA]</scope>
</reference>
<keyword evidence="2" id="KW-0732">Signal</keyword>
<protein>
    <recommendedName>
        <fullName evidence="3">C2H2-type domain-containing protein</fullName>
    </recommendedName>
</protein>
<name>A0ABN9XWQ2_9DINO</name>
<evidence type="ECO:0000259" key="3">
    <source>
        <dbReference type="PROSITE" id="PS00028"/>
    </source>
</evidence>
<keyword evidence="5" id="KW-1185">Reference proteome</keyword>
<feature type="domain" description="C2H2-type" evidence="3">
    <location>
        <begin position="703"/>
        <end position="725"/>
    </location>
</feature>
<evidence type="ECO:0000256" key="1">
    <source>
        <dbReference type="SAM" id="MobiDB-lite"/>
    </source>
</evidence>
<feature type="compositionally biased region" description="Acidic residues" evidence="1">
    <location>
        <begin position="247"/>
        <end position="284"/>
    </location>
</feature>